<gene>
    <name evidence="1" type="ORF">SCF082_LOCUS47326</name>
</gene>
<organism evidence="1 2">
    <name type="scientific">Durusdinium trenchii</name>
    <dbReference type="NCBI Taxonomy" id="1381693"/>
    <lineage>
        <taxon>Eukaryota</taxon>
        <taxon>Sar</taxon>
        <taxon>Alveolata</taxon>
        <taxon>Dinophyceae</taxon>
        <taxon>Suessiales</taxon>
        <taxon>Symbiodiniaceae</taxon>
        <taxon>Durusdinium</taxon>
    </lineage>
</organism>
<accession>A0ABP0RKN8</accession>
<sequence length="110" mass="12537">MMTTGKCEPLMYGMSISTFRAQMESCRNSASAQQATQHQVQSRKDFAFQVDRRAVFECQKVSKRVPKAQRPLCSLRAVRAALRALCEHSKPFKAQCHSKWCRTDALKPMP</sequence>
<keyword evidence="2" id="KW-1185">Reference proteome</keyword>
<comment type="caution">
    <text evidence="1">The sequence shown here is derived from an EMBL/GenBank/DDBJ whole genome shotgun (WGS) entry which is preliminary data.</text>
</comment>
<dbReference type="EMBL" id="CAXAMM010041784">
    <property type="protein sequence ID" value="CAK9101187.1"/>
    <property type="molecule type" value="Genomic_DNA"/>
</dbReference>
<evidence type="ECO:0000313" key="1">
    <source>
        <dbReference type="EMBL" id="CAK9101187.1"/>
    </source>
</evidence>
<protein>
    <submittedName>
        <fullName evidence="1">Uncharacterized protein</fullName>
    </submittedName>
</protein>
<proteinExistence type="predicted"/>
<dbReference type="Proteomes" id="UP001642464">
    <property type="component" value="Unassembled WGS sequence"/>
</dbReference>
<evidence type="ECO:0000313" key="2">
    <source>
        <dbReference type="Proteomes" id="UP001642464"/>
    </source>
</evidence>
<name>A0ABP0RKN8_9DINO</name>
<reference evidence="1 2" key="1">
    <citation type="submission" date="2024-02" db="EMBL/GenBank/DDBJ databases">
        <authorList>
            <person name="Chen Y."/>
            <person name="Shah S."/>
            <person name="Dougan E. K."/>
            <person name="Thang M."/>
            <person name="Chan C."/>
        </authorList>
    </citation>
    <scope>NUCLEOTIDE SEQUENCE [LARGE SCALE GENOMIC DNA]</scope>
</reference>